<protein>
    <recommendedName>
        <fullName evidence="4">3CxxC-type domain-containing protein</fullName>
    </recommendedName>
</protein>
<evidence type="ECO:0000256" key="2">
    <source>
        <dbReference type="ARBA" id="ARBA00022771"/>
    </source>
</evidence>
<dbReference type="EMBL" id="BLAL01000012">
    <property type="protein sequence ID" value="GES74393.1"/>
    <property type="molecule type" value="Genomic_DNA"/>
</dbReference>
<proteinExistence type="predicted"/>
<dbReference type="AlphaFoldDB" id="A0A8H3KR80"/>
<dbReference type="GO" id="GO:0008270">
    <property type="term" value="F:zinc ion binding"/>
    <property type="evidence" value="ECO:0007669"/>
    <property type="project" value="UniProtKB-KW"/>
</dbReference>
<gene>
    <name evidence="5" type="ORF">RCL2_000187500</name>
</gene>
<dbReference type="OrthoDB" id="10038672at2759"/>
<sequence length="301" mass="35562">MKSSIFTSIFGKMNCSSSYTTAFLFRNNVMQKNFISNFGKIMKGDVSLSNHSFVTNNIPIFYRKHPYEENIIRIIRQLVRSKKKFNIYGYIERSCQENCESERRSSNPYTKESLENYLEDTSNELLNERCEKCNKIFPISGFLLYKKSPLEDVKIKPTIKIELDKEWNNHYRVFGAWKCQHCSNKWKSGHTYISLQKFIEKTKLDKDDFYMQKCKTCEEKYNDRCVISNYKPLDGKAGQNWDIPHKANLCAKCLSNNPCVHYSGSLVDEIITPNFNRYLNKNKKGNRFVNKKTYRINILYD</sequence>
<organism evidence="5 6">
    <name type="scientific">Rhizophagus clarus</name>
    <dbReference type="NCBI Taxonomy" id="94130"/>
    <lineage>
        <taxon>Eukaryota</taxon>
        <taxon>Fungi</taxon>
        <taxon>Fungi incertae sedis</taxon>
        <taxon>Mucoromycota</taxon>
        <taxon>Glomeromycotina</taxon>
        <taxon>Glomeromycetes</taxon>
        <taxon>Glomerales</taxon>
        <taxon>Glomeraceae</taxon>
        <taxon>Rhizophagus</taxon>
    </lineage>
</organism>
<keyword evidence="1" id="KW-0479">Metal-binding</keyword>
<evidence type="ECO:0000313" key="6">
    <source>
        <dbReference type="Proteomes" id="UP000615446"/>
    </source>
</evidence>
<reference evidence="5" key="1">
    <citation type="submission" date="2019-10" db="EMBL/GenBank/DDBJ databases">
        <title>Conservation and host-specific expression of non-tandemly repeated heterogenous ribosome RNA gene in arbuscular mycorrhizal fungi.</title>
        <authorList>
            <person name="Maeda T."/>
            <person name="Kobayashi Y."/>
            <person name="Nakagawa T."/>
            <person name="Ezawa T."/>
            <person name="Yamaguchi K."/>
            <person name="Bino T."/>
            <person name="Nishimoto Y."/>
            <person name="Shigenobu S."/>
            <person name="Kawaguchi M."/>
        </authorList>
    </citation>
    <scope>NUCLEOTIDE SEQUENCE</scope>
    <source>
        <strain evidence="5">HR1</strain>
    </source>
</reference>
<evidence type="ECO:0000313" key="5">
    <source>
        <dbReference type="EMBL" id="GES74393.1"/>
    </source>
</evidence>
<evidence type="ECO:0000256" key="3">
    <source>
        <dbReference type="ARBA" id="ARBA00022833"/>
    </source>
</evidence>
<comment type="caution">
    <text evidence="5">The sequence shown here is derived from an EMBL/GenBank/DDBJ whole genome shotgun (WGS) entry which is preliminary data.</text>
</comment>
<evidence type="ECO:0000259" key="4">
    <source>
        <dbReference type="Pfam" id="PF13695"/>
    </source>
</evidence>
<accession>A0A8H3KR80</accession>
<feature type="domain" description="3CxxC-type" evidence="4">
    <location>
        <begin position="172"/>
        <end position="254"/>
    </location>
</feature>
<name>A0A8H3KR80_9GLOM</name>
<dbReference type="InterPro" id="IPR027377">
    <property type="entry name" value="ZAR1/RTP1-5-like_Znf-3CxxC"/>
</dbReference>
<dbReference type="Pfam" id="PF13695">
    <property type="entry name" value="Zn_ribbon_3CxxC"/>
    <property type="match status" value="1"/>
</dbReference>
<evidence type="ECO:0000256" key="1">
    <source>
        <dbReference type="ARBA" id="ARBA00022723"/>
    </source>
</evidence>
<keyword evidence="3" id="KW-0862">Zinc</keyword>
<dbReference type="Proteomes" id="UP000615446">
    <property type="component" value="Unassembled WGS sequence"/>
</dbReference>
<keyword evidence="2" id="KW-0863">Zinc-finger</keyword>